<feature type="domain" description="Polyphosphate kinase N-terminal" evidence="1">
    <location>
        <begin position="25"/>
        <end position="115"/>
    </location>
</feature>
<dbReference type="OrthoDB" id="9761456at2"/>
<dbReference type="KEGG" id="cbw:RR42_m2142"/>
<gene>
    <name evidence="2" type="ORF">RR42_m2142</name>
</gene>
<evidence type="ECO:0000313" key="3">
    <source>
        <dbReference type="Proteomes" id="UP000031843"/>
    </source>
</evidence>
<name>A0A0C4YBE1_9BURK</name>
<dbReference type="SUPFAM" id="SSF140356">
    <property type="entry name" value="PPK N-terminal domain-like"/>
    <property type="match status" value="1"/>
</dbReference>
<keyword evidence="2" id="KW-0418">Kinase</keyword>
<dbReference type="GO" id="GO:0006799">
    <property type="term" value="P:polyphosphate biosynthetic process"/>
    <property type="evidence" value="ECO:0007669"/>
    <property type="project" value="InterPro"/>
</dbReference>
<reference evidence="2 3" key="1">
    <citation type="journal article" date="2015" name="Genome Announc.">
        <title>Complete Genome Sequence of Cupriavidus basilensis 4G11, Isolated from the Oak Ridge Field Research Center Site.</title>
        <authorList>
            <person name="Ray J."/>
            <person name="Waters R.J."/>
            <person name="Skerker J.M."/>
            <person name="Kuehl J.V."/>
            <person name="Price M.N."/>
            <person name="Huang J."/>
            <person name="Chakraborty R."/>
            <person name="Arkin A.P."/>
            <person name="Deutschbauer A."/>
        </authorList>
    </citation>
    <scope>NUCLEOTIDE SEQUENCE [LARGE SCALE GENOMIC DNA]</scope>
    <source>
        <strain evidence="2">4G11</strain>
    </source>
</reference>
<evidence type="ECO:0000259" key="1">
    <source>
        <dbReference type="Pfam" id="PF13089"/>
    </source>
</evidence>
<dbReference type="GO" id="GO:0008976">
    <property type="term" value="F:polyphosphate kinase activity"/>
    <property type="evidence" value="ECO:0007669"/>
    <property type="project" value="UniProtKB-EC"/>
</dbReference>
<keyword evidence="2" id="KW-0808">Transferase</keyword>
<keyword evidence="3" id="KW-1185">Reference proteome</keyword>
<proteinExistence type="predicted"/>
<evidence type="ECO:0000313" key="2">
    <source>
        <dbReference type="EMBL" id="AJG19534.1"/>
    </source>
</evidence>
<dbReference type="STRING" id="68895.RR42_m2142"/>
<dbReference type="InterPro" id="IPR003414">
    <property type="entry name" value="PP_kinase"/>
</dbReference>
<dbReference type="Proteomes" id="UP000031843">
    <property type="component" value="Chromosome main"/>
</dbReference>
<protein>
    <submittedName>
        <fullName evidence="2">Polyphosphate kinase</fullName>
        <ecNumber evidence="2">2.7.4.1</ecNumber>
    </submittedName>
</protein>
<dbReference type="InterPro" id="IPR036832">
    <property type="entry name" value="PPK_N_dom_sf"/>
</dbReference>
<dbReference type="PANTHER" id="PTHR30218">
    <property type="entry name" value="POLYPHOSPHATE KINASE"/>
    <property type="match status" value="1"/>
</dbReference>
<dbReference type="InterPro" id="IPR025198">
    <property type="entry name" value="PPK_N_dom"/>
</dbReference>
<dbReference type="AlphaFoldDB" id="A0A0C4YBE1"/>
<organism evidence="2 3">
    <name type="scientific">Cupriavidus basilensis</name>
    <dbReference type="NCBI Taxonomy" id="68895"/>
    <lineage>
        <taxon>Bacteria</taxon>
        <taxon>Pseudomonadati</taxon>
        <taxon>Pseudomonadota</taxon>
        <taxon>Betaproteobacteria</taxon>
        <taxon>Burkholderiales</taxon>
        <taxon>Burkholderiaceae</taxon>
        <taxon>Cupriavidus</taxon>
    </lineage>
</organism>
<sequence>MAPIDVHGAPSDFLASASANARQLFLNREASQLEFHRRVLAEAENHDIPLLEQLRILCIFSSNLDEFFEIRVAGLKEKIKLQAPAITGQNGLDVQQIYALVSARTHKLVAEQYRLS</sequence>
<accession>A0A0C4YBE1</accession>
<dbReference type="Pfam" id="PF13089">
    <property type="entry name" value="PP_kinase_N"/>
    <property type="match status" value="1"/>
</dbReference>
<dbReference type="Gene3D" id="1.20.58.310">
    <property type="entry name" value="Polyphosphate kinase N-terminal domain"/>
    <property type="match status" value="1"/>
</dbReference>
<dbReference type="RefSeq" id="WP_043346422.1">
    <property type="nucleotide sequence ID" value="NZ_CP010536.1"/>
</dbReference>
<dbReference type="EMBL" id="CP010536">
    <property type="protein sequence ID" value="AJG19534.1"/>
    <property type="molecule type" value="Genomic_DNA"/>
</dbReference>
<dbReference type="EC" id="2.7.4.1" evidence="2"/>
<dbReference type="PANTHER" id="PTHR30218:SF0">
    <property type="entry name" value="POLYPHOSPHATE KINASE"/>
    <property type="match status" value="1"/>
</dbReference>
<dbReference type="GO" id="GO:0009358">
    <property type="term" value="C:polyphosphate kinase complex"/>
    <property type="evidence" value="ECO:0007669"/>
    <property type="project" value="InterPro"/>
</dbReference>